<evidence type="ECO:0000259" key="8">
    <source>
        <dbReference type="PROSITE" id="PS50013"/>
    </source>
</evidence>
<feature type="domain" description="C2H2-type" evidence="9">
    <location>
        <begin position="640"/>
        <end position="673"/>
    </location>
</feature>
<keyword evidence="5" id="KW-0862">Zinc</keyword>
<dbReference type="InterPro" id="IPR016197">
    <property type="entry name" value="Chromo-like_dom_sf"/>
</dbReference>
<dbReference type="GO" id="GO:0000981">
    <property type="term" value="F:DNA-binding transcription factor activity, RNA polymerase II-specific"/>
    <property type="evidence" value="ECO:0007669"/>
    <property type="project" value="TreeGrafter"/>
</dbReference>
<comment type="subunit">
    <text evidence="1">Component of the NuA4 histone acetyltransferase complex.</text>
</comment>
<dbReference type="InterPro" id="IPR000953">
    <property type="entry name" value="Chromo/chromo_shadow_dom"/>
</dbReference>
<feature type="compositionally biased region" description="Basic and acidic residues" evidence="7">
    <location>
        <begin position="247"/>
        <end position="260"/>
    </location>
</feature>
<evidence type="ECO:0000256" key="6">
    <source>
        <dbReference type="PROSITE-ProRule" id="PRU00042"/>
    </source>
</evidence>
<feature type="domain" description="Chromo" evidence="8">
    <location>
        <begin position="489"/>
        <end position="535"/>
    </location>
</feature>
<feature type="region of interest" description="Disordered" evidence="7">
    <location>
        <begin position="72"/>
        <end position="109"/>
    </location>
</feature>
<keyword evidence="3" id="KW-0677">Repeat</keyword>
<feature type="compositionally biased region" description="Basic and acidic residues" evidence="7">
    <location>
        <begin position="192"/>
        <end position="202"/>
    </location>
</feature>
<keyword evidence="2" id="KW-0479">Metal-binding</keyword>
<name>A0AAE1CHS4_9PEZI</name>
<feature type="domain" description="C2H2-type" evidence="9">
    <location>
        <begin position="716"/>
        <end position="748"/>
    </location>
</feature>
<feature type="region of interest" description="Disordered" evidence="7">
    <location>
        <begin position="125"/>
        <end position="323"/>
    </location>
</feature>
<protein>
    <recommendedName>
        <fullName evidence="12">Chromo domain-containing protein</fullName>
    </recommendedName>
</protein>
<dbReference type="SUPFAM" id="SSF57667">
    <property type="entry name" value="beta-beta-alpha zinc fingers"/>
    <property type="match status" value="1"/>
</dbReference>
<feature type="compositionally biased region" description="Acidic residues" evidence="7">
    <location>
        <begin position="1"/>
        <end position="19"/>
    </location>
</feature>
<evidence type="ECO:0000256" key="4">
    <source>
        <dbReference type="ARBA" id="ARBA00022771"/>
    </source>
</evidence>
<evidence type="ECO:0000256" key="7">
    <source>
        <dbReference type="SAM" id="MobiDB-lite"/>
    </source>
</evidence>
<organism evidence="10 11">
    <name type="scientific">Podospora appendiculata</name>
    <dbReference type="NCBI Taxonomy" id="314037"/>
    <lineage>
        <taxon>Eukaryota</taxon>
        <taxon>Fungi</taxon>
        <taxon>Dikarya</taxon>
        <taxon>Ascomycota</taxon>
        <taxon>Pezizomycotina</taxon>
        <taxon>Sordariomycetes</taxon>
        <taxon>Sordariomycetidae</taxon>
        <taxon>Sordariales</taxon>
        <taxon>Podosporaceae</taxon>
        <taxon>Podospora</taxon>
    </lineage>
</organism>
<dbReference type="CDD" id="cd00167">
    <property type="entry name" value="SANT"/>
    <property type="match status" value="1"/>
</dbReference>
<feature type="region of interest" description="Disordered" evidence="7">
    <location>
        <begin position="1"/>
        <end position="59"/>
    </location>
</feature>
<dbReference type="CDD" id="cd00024">
    <property type="entry name" value="CD_CSD"/>
    <property type="match status" value="1"/>
</dbReference>
<dbReference type="GO" id="GO:0008270">
    <property type="term" value="F:zinc ion binding"/>
    <property type="evidence" value="ECO:0007669"/>
    <property type="project" value="UniProtKB-KW"/>
</dbReference>
<dbReference type="InterPro" id="IPR036236">
    <property type="entry name" value="Znf_C2H2_sf"/>
</dbReference>
<dbReference type="Pfam" id="PF00385">
    <property type="entry name" value="Chromo"/>
    <property type="match status" value="1"/>
</dbReference>
<gene>
    <name evidence="10" type="ORF">B0T22DRAFT_437889</name>
</gene>
<dbReference type="GO" id="GO:0006338">
    <property type="term" value="P:chromatin remodeling"/>
    <property type="evidence" value="ECO:0007669"/>
    <property type="project" value="UniProtKB-ARBA"/>
</dbReference>
<feature type="compositionally biased region" description="Basic and acidic residues" evidence="7">
    <location>
        <begin position="224"/>
        <end position="233"/>
    </location>
</feature>
<dbReference type="PANTHER" id="PTHR24409:SF295">
    <property type="entry name" value="AZ2-RELATED"/>
    <property type="match status" value="1"/>
</dbReference>
<dbReference type="Gene3D" id="2.40.50.40">
    <property type="match status" value="1"/>
</dbReference>
<dbReference type="InterPro" id="IPR001005">
    <property type="entry name" value="SANT/Myb"/>
</dbReference>
<keyword evidence="11" id="KW-1185">Reference proteome</keyword>
<sequence>MADVDEPIMISDDESDYSDSDSSQLDFPPIESLLRSGVETSYGALESEAEGPPVAEGAYPGDEVVLTQQLRPCVLQRSPSPRSLPSSQTPPRPSPARAGLLVGPSLSGDVSFTAGQEASILGDDICDIPLQPGVGNTSDLERLRPFAPSPRGGSSNEAEKLLNSRNPPRKDEDRTETGDDKDCLPSARRSRGREGTLCRDSADEGDSDEDELAGAEPPVQPSDSQDRNSGRDIGRHRHCDTNDEEDYRPIEDSDAEHSWDDDVVQPPRRKRRRISTSILASGGTAAQQQTHYADSRSRQIQRSFQPPKRRIQRSIPSPPSSWGSILEEETVKAPVAKFEEWPVSDAVFKRVTLDGVQTIQLQFTWVPCAKHGKGYHETENQGSASPAKRHRPARQGSKRSTKDEDTTANSKSAPRRQRYTPQDDAKICQLKDQGLSWLAIAEQFPGRSPGAIEQRYYTKLQTNPTHGAPQLCDDPQTPLVVDNAGEEEWEVEEICNYRKPEDGGLEFLVKWKGGDETWEPFENVAETEVLDKYERFHGPRLFLAFQALFNYVLLTIVYLPLTQYWHRPREWLFIVWRDGWKCFILSLTTNKDFSSPSAKQQHVADSNKHHVCEKCPDEESDFDSKDDLNERLETDHNYCTYCKRAFNSPDCRRYFNSTSDLKNHLKTHAEKTTQCPGCSQMFVSDSAMVLHLEAGISLIYFQPGKYTCNNDSGFDFKCRTCGTPFSFMSAVLQHAESDSCNEHLIERRPLGRFLRYLRAQF</sequence>
<feature type="compositionally biased region" description="Low complexity" evidence="7">
    <location>
        <begin position="75"/>
        <end position="87"/>
    </location>
</feature>
<evidence type="ECO:0000256" key="3">
    <source>
        <dbReference type="ARBA" id="ARBA00022737"/>
    </source>
</evidence>
<reference evidence="10" key="1">
    <citation type="journal article" date="2023" name="Mol. Phylogenet. Evol.">
        <title>Genome-scale phylogeny and comparative genomics of the fungal order Sordariales.</title>
        <authorList>
            <person name="Hensen N."/>
            <person name="Bonometti L."/>
            <person name="Westerberg I."/>
            <person name="Brannstrom I.O."/>
            <person name="Guillou S."/>
            <person name="Cros-Aarteil S."/>
            <person name="Calhoun S."/>
            <person name="Haridas S."/>
            <person name="Kuo A."/>
            <person name="Mondo S."/>
            <person name="Pangilinan J."/>
            <person name="Riley R."/>
            <person name="LaButti K."/>
            <person name="Andreopoulos B."/>
            <person name="Lipzen A."/>
            <person name="Chen C."/>
            <person name="Yan M."/>
            <person name="Daum C."/>
            <person name="Ng V."/>
            <person name="Clum A."/>
            <person name="Steindorff A."/>
            <person name="Ohm R.A."/>
            <person name="Martin F."/>
            <person name="Silar P."/>
            <person name="Natvig D.O."/>
            <person name="Lalanne C."/>
            <person name="Gautier V."/>
            <person name="Ament-Velasquez S.L."/>
            <person name="Kruys A."/>
            <person name="Hutchinson M.I."/>
            <person name="Powell A.J."/>
            <person name="Barry K."/>
            <person name="Miller A.N."/>
            <person name="Grigoriev I.V."/>
            <person name="Debuchy R."/>
            <person name="Gladieux P."/>
            <person name="Hiltunen Thoren M."/>
            <person name="Johannesson H."/>
        </authorList>
    </citation>
    <scope>NUCLEOTIDE SEQUENCE</scope>
    <source>
        <strain evidence="10">CBS 314.62</strain>
    </source>
</reference>
<dbReference type="SUPFAM" id="SSF54160">
    <property type="entry name" value="Chromo domain-like"/>
    <property type="match status" value="1"/>
</dbReference>
<evidence type="ECO:0000313" key="11">
    <source>
        <dbReference type="Proteomes" id="UP001270362"/>
    </source>
</evidence>
<dbReference type="Gene3D" id="1.10.10.60">
    <property type="entry name" value="Homeodomain-like"/>
    <property type="match status" value="1"/>
</dbReference>
<dbReference type="PROSITE" id="PS50013">
    <property type="entry name" value="CHROMO_2"/>
    <property type="match status" value="1"/>
</dbReference>
<dbReference type="Proteomes" id="UP001270362">
    <property type="component" value="Unassembled WGS sequence"/>
</dbReference>
<reference evidence="10" key="2">
    <citation type="submission" date="2023-06" db="EMBL/GenBank/DDBJ databases">
        <authorList>
            <consortium name="Lawrence Berkeley National Laboratory"/>
            <person name="Haridas S."/>
            <person name="Hensen N."/>
            <person name="Bonometti L."/>
            <person name="Westerberg I."/>
            <person name="Brannstrom I.O."/>
            <person name="Guillou S."/>
            <person name="Cros-Aarteil S."/>
            <person name="Calhoun S."/>
            <person name="Kuo A."/>
            <person name="Mondo S."/>
            <person name="Pangilinan J."/>
            <person name="Riley R."/>
            <person name="Labutti K."/>
            <person name="Andreopoulos B."/>
            <person name="Lipzen A."/>
            <person name="Chen C."/>
            <person name="Yanf M."/>
            <person name="Daum C."/>
            <person name="Ng V."/>
            <person name="Clum A."/>
            <person name="Steindorff A."/>
            <person name="Ohm R."/>
            <person name="Martin F."/>
            <person name="Silar P."/>
            <person name="Natvig D."/>
            <person name="Lalanne C."/>
            <person name="Gautier V."/>
            <person name="Ament-Velasquez S.L."/>
            <person name="Kruys A."/>
            <person name="Hutchinson M.I."/>
            <person name="Powell A.J."/>
            <person name="Barry K."/>
            <person name="Miller A.N."/>
            <person name="Grigoriev I.V."/>
            <person name="Debuchy R."/>
            <person name="Gladieux P."/>
            <person name="Thoren M.H."/>
            <person name="Johannesson H."/>
        </authorList>
    </citation>
    <scope>NUCLEOTIDE SEQUENCE</scope>
    <source>
        <strain evidence="10">CBS 314.62</strain>
    </source>
</reference>
<evidence type="ECO:0000256" key="2">
    <source>
        <dbReference type="ARBA" id="ARBA00022723"/>
    </source>
</evidence>
<feature type="compositionally biased region" description="Basic and acidic residues" evidence="7">
    <location>
        <begin position="157"/>
        <end position="183"/>
    </location>
</feature>
<proteinExistence type="predicted"/>
<dbReference type="PANTHER" id="PTHR24409">
    <property type="entry name" value="ZINC FINGER PROTEIN 142"/>
    <property type="match status" value="1"/>
</dbReference>
<feature type="compositionally biased region" description="Acidic residues" evidence="7">
    <location>
        <begin position="203"/>
        <end position="213"/>
    </location>
</feature>
<dbReference type="SUPFAM" id="SSF46689">
    <property type="entry name" value="Homeodomain-like"/>
    <property type="match status" value="1"/>
</dbReference>
<dbReference type="SMART" id="SM00298">
    <property type="entry name" value="CHROMO"/>
    <property type="match status" value="1"/>
</dbReference>
<evidence type="ECO:0000313" key="10">
    <source>
        <dbReference type="EMBL" id="KAK3694839.1"/>
    </source>
</evidence>
<dbReference type="PROSITE" id="PS50157">
    <property type="entry name" value="ZINC_FINGER_C2H2_2"/>
    <property type="match status" value="2"/>
</dbReference>
<accession>A0AAE1CHS4</accession>
<dbReference type="Gene3D" id="3.30.160.60">
    <property type="entry name" value="Classic Zinc Finger"/>
    <property type="match status" value="1"/>
</dbReference>
<dbReference type="GO" id="GO:0000977">
    <property type="term" value="F:RNA polymerase II transcription regulatory region sequence-specific DNA binding"/>
    <property type="evidence" value="ECO:0007669"/>
    <property type="project" value="TreeGrafter"/>
</dbReference>
<evidence type="ECO:0000256" key="1">
    <source>
        <dbReference type="ARBA" id="ARBA00011353"/>
    </source>
</evidence>
<evidence type="ECO:0000256" key="5">
    <source>
        <dbReference type="ARBA" id="ARBA00022833"/>
    </source>
</evidence>
<feature type="compositionally biased region" description="Polar residues" evidence="7">
    <location>
        <begin position="275"/>
        <end position="304"/>
    </location>
</feature>
<evidence type="ECO:0008006" key="12">
    <source>
        <dbReference type="Google" id="ProtNLM"/>
    </source>
</evidence>
<dbReference type="InterPro" id="IPR009057">
    <property type="entry name" value="Homeodomain-like_sf"/>
</dbReference>
<feature type="compositionally biased region" description="Basic residues" evidence="7">
    <location>
        <begin position="387"/>
        <end position="399"/>
    </location>
</feature>
<dbReference type="InterPro" id="IPR023780">
    <property type="entry name" value="Chromo_domain"/>
</dbReference>
<comment type="caution">
    <text evidence="10">The sequence shown here is derived from an EMBL/GenBank/DDBJ whole genome shotgun (WGS) entry which is preliminary data.</text>
</comment>
<dbReference type="SMART" id="SM00717">
    <property type="entry name" value="SANT"/>
    <property type="match status" value="1"/>
</dbReference>
<evidence type="ECO:0000259" key="9">
    <source>
        <dbReference type="PROSITE" id="PS50157"/>
    </source>
</evidence>
<keyword evidence="4 6" id="KW-0863">Zinc-finger</keyword>
<dbReference type="AlphaFoldDB" id="A0AAE1CHS4"/>
<dbReference type="GO" id="GO:0005634">
    <property type="term" value="C:nucleus"/>
    <property type="evidence" value="ECO:0007669"/>
    <property type="project" value="TreeGrafter"/>
</dbReference>
<dbReference type="InterPro" id="IPR013087">
    <property type="entry name" value="Znf_C2H2_type"/>
</dbReference>
<feature type="region of interest" description="Disordered" evidence="7">
    <location>
        <begin position="374"/>
        <end position="425"/>
    </location>
</feature>
<dbReference type="EMBL" id="JAULSO010000001">
    <property type="protein sequence ID" value="KAK3694839.1"/>
    <property type="molecule type" value="Genomic_DNA"/>
</dbReference>